<dbReference type="OrthoDB" id="1111178at2"/>
<dbReference type="EMBL" id="RBIQ01000008">
    <property type="protein sequence ID" value="RKR13360.1"/>
    <property type="molecule type" value="Genomic_DNA"/>
</dbReference>
<dbReference type="PROSITE" id="PS51257">
    <property type="entry name" value="PROKAR_LIPOPROTEIN"/>
    <property type="match status" value="1"/>
</dbReference>
<evidence type="ECO:0008006" key="3">
    <source>
        <dbReference type="Google" id="ProtNLM"/>
    </source>
</evidence>
<sequence length="502" mass="55773">MRLYTSLILLMLLIIFGSSCRKDFEYGPSSGNLAFSKDTVYLDTVFTNISSSTYSLKVYNTTRDDVNIPSIQLKEGNNSGYRLNVDGQEGKAFKNIPLFAQDSLYIFIEITQDISKTQQSNWVYTDVLQFDSGKDLQEIPLVTLIKDAVFLAPTILENSLKEQVYLGKDANEKNIFVDGLTFSDEQLHFTNTIPYVIYGYASVPEGKQLIIDAGSRIHFHKNSGLVVQKNASIQINGIPSGDKEVKEGEVIFEGDRLEPELANIAGQWGSIILNQGSINNIINHTTIKNATTGILFNGEITNPNSTLQINNSQIYNSANINLWLKKAKVTSKNVVIGGAGNIGLYCNLGGNYSFTHATIANYWLNGFREGSALKIDNTTELSAVFNNCIIDGNKKNELVLEKNNGSSFNFLFNHCMITSDINNNTTNSIFNFNNTNYYNTVFLNKDSSFEDAFNNIFNINESSFAINIGDLESATNAPVDIQNTDRSSAPDLGAYEYFEENK</sequence>
<proteinExistence type="predicted"/>
<reference evidence="1 2" key="1">
    <citation type="submission" date="2018-10" db="EMBL/GenBank/DDBJ databases">
        <title>Genomic Encyclopedia of Archaeal and Bacterial Type Strains, Phase II (KMG-II): from individual species to whole genera.</title>
        <authorList>
            <person name="Goeker M."/>
        </authorList>
    </citation>
    <scope>NUCLEOTIDE SEQUENCE [LARGE SCALE GENOMIC DNA]</scope>
    <source>
        <strain evidence="1 2">DSM 25230</strain>
    </source>
</reference>
<protein>
    <recommendedName>
        <fullName evidence="3">Parallel beta helix pectate lyase-like protein</fullName>
    </recommendedName>
</protein>
<organism evidence="1 2">
    <name type="scientific">Maribacter vaceletii</name>
    <dbReference type="NCBI Taxonomy" id="1206816"/>
    <lineage>
        <taxon>Bacteria</taxon>
        <taxon>Pseudomonadati</taxon>
        <taxon>Bacteroidota</taxon>
        <taxon>Flavobacteriia</taxon>
        <taxon>Flavobacteriales</taxon>
        <taxon>Flavobacteriaceae</taxon>
        <taxon>Maribacter</taxon>
    </lineage>
</organism>
<accession>A0A495E8V8</accession>
<evidence type="ECO:0000313" key="2">
    <source>
        <dbReference type="Proteomes" id="UP000269412"/>
    </source>
</evidence>
<dbReference type="AlphaFoldDB" id="A0A495E8V8"/>
<evidence type="ECO:0000313" key="1">
    <source>
        <dbReference type="EMBL" id="RKR13360.1"/>
    </source>
</evidence>
<comment type="caution">
    <text evidence="1">The sequence shown here is derived from an EMBL/GenBank/DDBJ whole genome shotgun (WGS) entry which is preliminary data.</text>
</comment>
<dbReference type="Proteomes" id="UP000269412">
    <property type="component" value="Unassembled WGS sequence"/>
</dbReference>
<keyword evidence="2" id="KW-1185">Reference proteome</keyword>
<dbReference type="RefSeq" id="WP_121067366.1">
    <property type="nucleotide sequence ID" value="NZ_RBIQ01000008.1"/>
</dbReference>
<gene>
    <name evidence="1" type="ORF">CLV91_2078</name>
</gene>
<name>A0A495E8V8_9FLAO</name>